<dbReference type="RefSeq" id="WP_092098785.1">
    <property type="nucleotide sequence ID" value="NZ_FNAR01000028.1"/>
</dbReference>
<reference evidence="4 5" key="1">
    <citation type="submission" date="2016-10" db="EMBL/GenBank/DDBJ databases">
        <authorList>
            <person name="de Groot N.N."/>
        </authorList>
    </citation>
    <scope>NUCLEOTIDE SEQUENCE [LARGE SCALE GENOMIC DNA]</scope>
    <source>
        <strain evidence="4 5">CGMCC 1.6762</strain>
    </source>
</reference>
<proteinExistence type="predicted"/>
<feature type="domain" description="DUF1541" evidence="3">
    <location>
        <begin position="151"/>
        <end position="201"/>
    </location>
</feature>
<feature type="compositionally biased region" description="Basic and acidic residues" evidence="1">
    <location>
        <begin position="41"/>
        <end position="61"/>
    </location>
</feature>
<dbReference type="AlphaFoldDB" id="A0A1G7GN85"/>
<protein>
    <recommendedName>
        <fullName evidence="3">DUF1541 domain-containing protein</fullName>
    </recommendedName>
</protein>
<gene>
    <name evidence="4" type="ORF">SAMN04488126_1283</name>
</gene>
<keyword evidence="2" id="KW-0732">Signal</keyword>
<feature type="domain" description="DUF1541" evidence="3">
    <location>
        <begin position="88"/>
        <end position="137"/>
    </location>
</feature>
<dbReference type="OrthoDB" id="1701949at2"/>
<feature type="chain" id="PRO_5039266506" description="DUF1541 domain-containing protein" evidence="2">
    <location>
        <begin position="23"/>
        <end position="208"/>
    </location>
</feature>
<dbReference type="Gene3D" id="2.30.30.1210">
    <property type="entry name" value="Domain of unknown function DUF1541"/>
    <property type="match status" value="1"/>
</dbReference>
<dbReference type="InterPro" id="IPR011438">
    <property type="entry name" value="DUF1541"/>
</dbReference>
<evidence type="ECO:0000256" key="2">
    <source>
        <dbReference type="SAM" id="SignalP"/>
    </source>
</evidence>
<evidence type="ECO:0000313" key="5">
    <source>
        <dbReference type="Proteomes" id="UP000198823"/>
    </source>
</evidence>
<evidence type="ECO:0000313" key="4">
    <source>
        <dbReference type="EMBL" id="SDE89628.1"/>
    </source>
</evidence>
<evidence type="ECO:0000259" key="3">
    <source>
        <dbReference type="Pfam" id="PF07563"/>
    </source>
</evidence>
<sequence>MSYKKFFIPASALILLLSGCGANNEQDSSLPEEDPTGQEQQYDREESNDPYDMHHSDDRSHMHGMHGSSGEVPEGLEAAQNPKFPVSSEVVMHADHMPGMDGVKATVKGAYDTTVYSVTYTPADGGKPVKGHKWVIHEELEDPGKAPLKEGTAITMKTGHMPGMKGAEAIIESAEPTTVYMVDFVSGEDGKTVDNHKWVIESELSEAK</sequence>
<dbReference type="STRING" id="426756.SAMN04488126_1283"/>
<dbReference type="Pfam" id="PF07563">
    <property type="entry name" value="DUF1541"/>
    <property type="match status" value="2"/>
</dbReference>
<dbReference type="EMBL" id="FNAR01000028">
    <property type="protein sequence ID" value="SDE89628.1"/>
    <property type="molecule type" value="Genomic_DNA"/>
</dbReference>
<feature type="signal peptide" evidence="2">
    <location>
        <begin position="1"/>
        <end position="22"/>
    </location>
</feature>
<feature type="region of interest" description="Disordered" evidence="1">
    <location>
        <begin position="21"/>
        <end position="76"/>
    </location>
</feature>
<dbReference type="Proteomes" id="UP000198823">
    <property type="component" value="Unassembled WGS sequence"/>
</dbReference>
<dbReference type="PROSITE" id="PS51257">
    <property type="entry name" value="PROKAR_LIPOPROTEIN"/>
    <property type="match status" value="1"/>
</dbReference>
<accession>A0A1G7GN85</accession>
<organism evidence="4 5">
    <name type="scientific">Bhargavaea beijingensis</name>
    <dbReference type="NCBI Taxonomy" id="426756"/>
    <lineage>
        <taxon>Bacteria</taxon>
        <taxon>Bacillati</taxon>
        <taxon>Bacillota</taxon>
        <taxon>Bacilli</taxon>
        <taxon>Bacillales</taxon>
        <taxon>Caryophanaceae</taxon>
        <taxon>Bhargavaea</taxon>
    </lineage>
</organism>
<name>A0A1G7GN85_9BACL</name>
<evidence type="ECO:0000256" key="1">
    <source>
        <dbReference type="SAM" id="MobiDB-lite"/>
    </source>
</evidence>